<dbReference type="EMBL" id="JAUHTR010000001">
    <property type="protein sequence ID" value="MDN4523251.1"/>
    <property type="molecule type" value="Genomic_DNA"/>
</dbReference>
<accession>A0ABT8HR62</accession>
<evidence type="ECO:0000313" key="2">
    <source>
        <dbReference type="Proteomes" id="UP001172721"/>
    </source>
</evidence>
<dbReference type="Pfam" id="PF10752">
    <property type="entry name" value="DUF2533"/>
    <property type="match status" value="1"/>
</dbReference>
<protein>
    <submittedName>
        <fullName evidence="1">DUF2533 family protein</fullName>
    </submittedName>
</protein>
<comment type="caution">
    <text evidence="1">The sequence shown here is derived from an EMBL/GenBank/DDBJ whole genome shotgun (WGS) entry which is preliminary data.</text>
</comment>
<evidence type="ECO:0000313" key="1">
    <source>
        <dbReference type="EMBL" id="MDN4523251.1"/>
    </source>
</evidence>
<organism evidence="1 2">
    <name type="scientific">Fictibacillus fluitans</name>
    <dbReference type="NCBI Taxonomy" id="3058422"/>
    <lineage>
        <taxon>Bacteria</taxon>
        <taxon>Bacillati</taxon>
        <taxon>Bacillota</taxon>
        <taxon>Bacilli</taxon>
        <taxon>Bacillales</taxon>
        <taxon>Fictibacillaceae</taxon>
        <taxon>Fictibacillus</taxon>
    </lineage>
</organism>
<keyword evidence="2" id="KW-1185">Reference proteome</keyword>
<sequence length="92" mass="10657">MMSVHMEISKHSSKQHEVVAQFLQLEKKREQLIEEAVERCSSQEPFSVNEINDVSRRMNVLAQKGIVPQRKIISEDMVKEYVGRTKKQASSK</sequence>
<dbReference type="Proteomes" id="UP001172721">
    <property type="component" value="Unassembled WGS sequence"/>
</dbReference>
<dbReference type="InterPro" id="IPR019688">
    <property type="entry name" value="DUF2533"/>
</dbReference>
<name>A0ABT8HR62_9BACL</name>
<proteinExistence type="predicted"/>
<dbReference type="RefSeq" id="WP_301164305.1">
    <property type="nucleotide sequence ID" value="NZ_JAUHTR010000001.1"/>
</dbReference>
<gene>
    <name evidence="1" type="ORF">QYB97_02145</name>
</gene>
<reference evidence="1" key="1">
    <citation type="submission" date="2023-07" db="EMBL/GenBank/DDBJ databases">
        <title>Fictibacillus sp. isolated from freshwater pond.</title>
        <authorList>
            <person name="Kirdat K."/>
            <person name="Bhat A."/>
            <person name="Mourya A."/>
            <person name="Yadav A."/>
        </authorList>
    </citation>
    <scope>NUCLEOTIDE SEQUENCE</scope>
    <source>
        <strain evidence="1">NE201</strain>
    </source>
</reference>